<evidence type="ECO:0000256" key="1">
    <source>
        <dbReference type="ARBA" id="ARBA00022649"/>
    </source>
</evidence>
<accession>Q8ZUA8</accession>
<evidence type="ECO:0000256" key="2">
    <source>
        <dbReference type="ARBA" id="ARBA00022722"/>
    </source>
</evidence>
<dbReference type="GeneID" id="1463662"/>
<dbReference type="EnsemblBacteria" id="AAL64500">
    <property type="protein sequence ID" value="AAL64500"/>
    <property type="gene ID" value="PAE2870"/>
</dbReference>
<evidence type="ECO:0000313" key="5">
    <source>
        <dbReference type="EMBL" id="AAL64500.1"/>
    </source>
</evidence>
<dbReference type="InParanoid" id="Q8ZUA8"/>
<dbReference type="GO" id="GO:0016787">
    <property type="term" value="F:hydrolase activity"/>
    <property type="evidence" value="ECO:0007669"/>
    <property type="project" value="UniProtKB-KW"/>
</dbReference>
<gene>
    <name evidence="5" type="ordered locus">PAE2870</name>
</gene>
<name>Q8ZUA8_PYRAE</name>
<organism evidence="5 6">
    <name type="scientific">Pyrobaculum aerophilum (strain ATCC 51768 / DSM 7523 / JCM 9630 / CIP 104966 / NBRC 100827 / IM2)</name>
    <dbReference type="NCBI Taxonomy" id="178306"/>
    <lineage>
        <taxon>Archaea</taxon>
        <taxon>Thermoproteota</taxon>
        <taxon>Thermoprotei</taxon>
        <taxon>Thermoproteales</taxon>
        <taxon>Thermoproteaceae</taxon>
        <taxon>Pyrobaculum</taxon>
    </lineage>
</organism>
<dbReference type="GO" id="GO:0110001">
    <property type="term" value="C:toxin-antitoxin complex"/>
    <property type="evidence" value="ECO:0007669"/>
    <property type="project" value="InterPro"/>
</dbReference>
<evidence type="ECO:0000256" key="3">
    <source>
        <dbReference type="ARBA" id="ARBA00022801"/>
    </source>
</evidence>
<dbReference type="KEGG" id="pai:PAE2870"/>
<dbReference type="HOGENOM" id="CLU_2313890_0_0_2"/>
<reference evidence="5 6" key="1">
    <citation type="journal article" date="2002" name="Proc. Natl. Acad. Sci. U.S.A.">
        <title>Genome sequence of the hyperthermophilic crenarchaeon Pyrobaculum aerophilum.</title>
        <authorList>
            <person name="Fitz-Gibbon S.T."/>
            <person name="Ladner H."/>
            <person name="Kim U.J."/>
            <person name="Stetter K.O."/>
            <person name="Simon M.I."/>
            <person name="Miller J.H."/>
        </authorList>
    </citation>
    <scope>NUCLEOTIDE SEQUENCE [LARGE SCALE GENOMIC DNA]</scope>
    <source>
        <strain evidence="6">ATCC 51768 / DSM 7523 / JCM 9630 / CIP 104966 / NBRC 100827 / IM2</strain>
    </source>
</reference>
<dbReference type="Proteomes" id="UP000002439">
    <property type="component" value="Chromosome"/>
</dbReference>
<dbReference type="Gene3D" id="1.20.120.580">
    <property type="entry name" value="bsu32300-like"/>
    <property type="match status" value="1"/>
</dbReference>
<dbReference type="InterPro" id="IPR052379">
    <property type="entry name" value="Type_VII_TA_RNase"/>
</dbReference>
<keyword evidence="6" id="KW-1185">Reference proteome</keyword>
<keyword evidence="1" id="KW-1277">Toxin-antitoxin system</keyword>
<dbReference type="PATRIC" id="fig|178306.9.peg.2145"/>
<dbReference type="GO" id="GO:0004540">
    <property type="term" value="F:RNA nuclease activity"/>
    <property type="evidence" value="ECO:0007669"/>
    <property type="project" value="InterPro"/>
</dbReference>
<dbReference type="Pfam" id="PF01934">
    <property type="entry name" value="HepT-like"/>
    <property type="match status" value="1"/>
</dbReference>
<dbReference type="PANTHER" id="PTHR33397:SF5">
    <property type="entry name" value="RNASE YUTE-RELATED"/>
    <property type="match status" value="1"/>
</dbReference>
<evidence type="ECO:0000256" key="4">
    <source>
        <dbReference type="ARBA" id="ARBA00024207"/>
    </source>
</evidence>
<protein>
    <submittedName>
        <fullName evidence="5">PaREP11</fullName>
    </submittedName>
</protein>
<keyword evidence="3" id="KW-0378">Hydrolase</keyword>
<dbReference type="RefSeq" id="WP_011008968.1">
    <property type="nucleotide sequence ID" value="NC_003364.1"/>
</dbReference>
<sequence>MRRGVNLDDVFELYAVIHALQIHAQASIDYLLYTCAVLKKGVETPLRCVDELVREGLIKEEEGDTLRRMIRFRDIVVHRYGDIDVEKVRRFSKPAGIEK</sequence>
<dbReference type="EMBL" id="AE009441">
    <property type="protein sequence ID" value="AAL64500.1"/>
    <property type="molecule type" value="Genomic_DNA"/>
</dbReference>
<dbReference type="eggNOG" id="arCOG02109">
    <property type="taxonomic scope" value="Archaea"/>
</dbReference>
<dbReference type="InterPro" id="IPR037038">
    <property type="entry name" value="HepT-like_sf"/>
</dbReference>
<comment type="similarity">
    <text evidence="4">Belongs to the HepT RNase toxin family.</text>
</comment>
<proteinExistence type="inferred from homology"/>
<evidence type="ECO:0000313" key="6">
    <source>
        <dbReference type="Proteomes" id="UP000002439"/>
    </source>
</evidence>
<dbReference type="InterPro" id="IPR008201">
    <property type="entry name" value="HepT-like"/>
</dbReference>
<dbReference type="AlphaFoldDB" id="Q8ZUA8"/>
<dbReference type="PANTHER" id="PTHR33397">
    <property type="entry name" value="UPF0331 PROTEIN YUTE"/>
    <property type="match status" value="1"/>
</dbReference>
<keyword evidence="2" id="KW-0540">Nuclease</keyword>